<dbReference type="PANTHER" id="PTHR43798:SF33">
    <property type="entry name" value="HYDROLASE, PUTATIVE (AFU_ORTHOLOGUE AFUA_2G14860)-RELATED"/>
    <property type="match status" value="1"/>
</dbReference>
<dbReference type="InterPro" id="IPR029058">
    <property type="entry name" value="AB_hydrolase_fold"/>
</dbReference>
<evidence type="ECO:0000259" key="1">
    <source>
        <dbReference type="Pfam" id="PF12697"/>
    </source>
</evidence>
<reference evidence="2 3" key="1">
    <citation type="submission" date="2019-04" db="EMBL/GenBank/DDBJ databases">
        <title>Lampropedia sp YIM MLB12 draf genome.</title>
        <authorList>
            <person name="Wang Y.-X."/>
        </authorList>
    </citation>
    <scope>NUCLEOTIDE SEQUENCE [LARGE SCALE GENOMIC DNA]</scope>
    <source>
        <strain evidence="2 3">YIM MLB12</strain>
    </source>
</reference>
<feature type="domain" description="AB hydrolase-1" evidence="1">
    <location>
        <begin position="36"/>
        <end position="300"/>
    </location>
</feature>
<dbReference type="PANTHER" id="PTHR43798">
    <property type="entry name" value="MONOACYLGLYCEROL LIPASE"/>
    <property type="match status" value="1"/>
</dbReference>
<dbReference type="PRINTS" id="PR00412">
    <property type="entry name" value="EPOXHYDRLASE"/>
</dbReference>
<keyword evidence="3" id="KW-1185">Reference proteome</keyword>
<dbReference type="SUPFAM" id="SSF53474">
    <property type="entry name" value="alpha/beta-Hydrolases"/>
    <property type="match status" value="1"/>
</dbReference>
<comment type="caution">
    <text evidence="2">The sequence shown here is derived from an EMBL/GenBank/DDBJ whole genome shotgun (WGS) entry which is preliminary data.</text>
</comment>
<dbReference type="AlphaFoldDB" id="A0A4S5BMG2"/>
<dbReference type="GO" id="GO:0016787">
    <property type="term" value="F:hydrolase activity"/>
    <property type="evidence" value="ECO:0007669"/>
    <property type="project" value="UniProtKB-KW"/>
</dbReference>
<evidence type="ECO:0000313" key="3">
    <source>
        <dbReference type="Proteomes" id="UP000306236"/>
    </source>
</evidence>
<dbReference type="PRINTS" id="PR00111">
    <property type="entry name" value="ABHYDROLASE"/>
</dbReference>
<dbReference type="OrthoDB" id="149912at2"/>
<dbReference type="Proteomes" id="UP000306236">
    <property type="component" value="Unassembled WGS sequence"/>
</dbReference>
<protein>
    <submittedName>
        <fullName evidence="2">Alpha/beta hydrolase</fullName>
    </submittedName>
</protein>
<dbReference type="InterPro" id="IPR050266">
    <property type="entry name" value="AB_hydrolase_sf"/>
</dbReference>
<dbReference type="Pfam" id="PF12697">
    <property type="entry name" value="Abhydrolase_6"/>
    <property type="match status" value="1"/>
</dbReference>
<dbReference type="InterPro" id="IPR000639">
    <property type="entry name" value="Epox_hydrolase-like"/>
</dbReference>
<dbReference type="EMBL" id="SSWX01000010">
    <property type="protein sequence ID" value="THJ33469.1"/>
    <property type="molecule type" value="Genomic_DNA"/>
</dbReference>
<dbReference type="InterPro" id="IPR000073">
    <property type="entry name" value="AB_hydrolase_1"/>
</dbReference>
<accession>A0A4S5BMG2</accession>
<dbReference type="Gene3D" id="3.40.50.1820">
    <property type="entry name" value="alpha/beta hydrolase"/>
    <property type="match status" value="1"/>
</dbReference>
<gene>
    <name evidence="2" type="ORF">E8K88_09300</name>
</gene>
<dbReference type="GO" id="GO:0016020">
    <property type="term" value="C:membrane"/>
    <property type="evidence" value="ECO:0007669"/>
    <property type="project" value="TreeGrafter"/>
</dbReference>
<name>A0A4S5BMG2_9BURK</name>
<organism evidence="2 3">
    <name type="scientific">Lampropedia aestuarii</name>
    <dbReference type="NCBI Taxonomy" id="2562762"/>
    <lineage>
        <taxon>Bacteria</taxon>
        <taxon>Pseudomonadati</taxon>
        <taxon>Pseudomonadota</taxon>
        <taxon>Betaproteobacteria</taxon>
        <taxon>Burkholderiales</taxon>
        <taxon>Comamonadaceae</taxon>
        <taxon>Lampropedia</taxon>
    </lineage>
</organism>
<keyword evidence="2" id="KW-0378">Hydrolase</keyword>
<evidence type="ECO:0000313" key="2">
    <source>
        <dbReference type="EMBL" id="THJ33469.1"/>
    </source>
</evidence>
<sequence>MYSPLIPAQTEQLPIRGVSYHVNCWGQGLDHNAPLLVLAHGWGDVGASYQFVIDALGADWVAQRQIIAPDWRGFGRSEAPQSVDSYLFADYFADLEVLLAHYAEDARPIDLVGHSMGGNVAMLYAGIRPERVRKLINLEGFGLPDGSPAQAPSRLRNWLDQTAQARAGKLAVRPYASRQAVAERLIKTNPRLSQDKALWLAGVWAKELENGQWQVLVDAGHKVSSPLVYRAEETLALYREITADVLAIEATDCSLSQFWDGTYTVAQYHERLQSVAHHTIRTVDNASHNIHHDQPEILAEWMREFLAY</sequence>
<proteinExistence type="predicted"/>
<dbReference type="RefSeq" id="WP_136406394.1">
    <property type="nucleotide sequence ID" value="NZ_SSWX01000010.1"/>
</dbReference>